<keyword evidence="2" id="KW-0813">Transport</keyword>
<dbReference type="Pfam" id="PF25539">
    <property type="entry name" value="Bestrophin_2"/>
    <property type="match status" value="1"/>
</dbReference>
<comment type="subcellular location">
    <subcellularLocation>
        <location evidence="1">Cell membrane</location>
        <topology evidence="1">Multi-pass membrane protein</topology>
    </subcellularLocation>
</comment>
<evidence type="ECO:0000256" key="4">
    <source>
        <dbReference type="ARBA" id="ARBA00022692"/>
    </source>
</evidence>
<evidence type="ECO:0000313" key="10">
    <source>
        <dbReference type="EMBL" id="MBL3656367.1"/>
    </source>
</evidence>
<keyword evidence="3" id="KW-1003">Cell membrane</keyword>
<dbReference type="PANTHER" id="PTHR33281">
    <property type="entry name" value="UPF0187 PROTEIN YNEE"/>
    <property type="match status" value="1"/>
</dbReference>
<evidence type="ECO:0000256" key="6">
    <source>
        <dbReference type="ARBA" id="ARBA00023065"/>
    </source>
</evidence>
<evidence type="ECO:0000256" key="1">
    <source>
        <dbReference type="ARBA" id="ARBA00004651"/>
    </source>
</evidence>
<dbReference type="GO" id="GO:0005886">
    <property type="term" value="C:plasma membrane"/>
    <property type="evidence" value="ECO:0007669"/>
    <property type="project" value="UniProtKB-SubCell"/>
</dbReference>
<keyword evidence="11" id="KW-1185">Reference proteome</keyword>
<gene>
    <name evidence="10" type="ORF">JL102_09520</name>
</gene>
<evidence type="ECO:0000256" key="5">
    <source>
        <dbReference type="ARBA" id="ARBA00022989"/>
    </source>
</evidence>
<dbReference type="EMBL" id="JAESIY010000004">
    <property type="protein sequence ID" value="MBL3656367.1"/>
    <property type="molecule type" value="Genomic_DNA"/>
</dbReference>
<keyword evidence="5 9" id="KW-1133">Transmembrane helix</keyword>
<dbReference type="AlphaFoldDB" id="A0A937K174"/>
<name>A0A937K174_9BACT</name>
<proteinExistence type="inferred from homology"/>
<comment type="similarity">
    <text evidence="8">Belongs to the anion channel-forming bestrophin (TC 1.A.46) family.</text>
</comment>
<evidence type="ECO:0000256" key="3">
    <source>
        <dbReference type="ARBA" id="ARBA00022475"/>
    </source>
</evidence>
<evidence type="ECO:0000256" key="2">
    <source>
        <dbReference type="ARBA" id="ARBA00022448"/>
    </source>
</evidence>
<keyword evidence="4 9" id="KW-0812">Transmembrane</keyword>
<sequence>MIVDRNLKWKHILHYTWRSIIYFSLLSVTVYALHVEFDLSKLSIPFNAIATLSTALAIFLGFKSNNAYDRWWEARKIWGLLVNYSRAWGREVLSLSISADYEDDQALKKWQTKVINRHIAFVHGLRVFLRKKHAYNENGITEIIEDNNRYEDLKDFLSEEEYKLILTKKNPPNYLLKLQGKDLTTAFKNGWISDYRFVRLDETLTEFNNHQGMSERIKNTPFPRPYSFFSRAFVLIHGTLIPFAFIEELGWINIPLSLLINFVFLTLDLIGERHEDPFENKLEDTPITSISLTIEENLKEMQDRTDLPPKPEPVHGVVF</sequence>
<dbReference type="PANTHER" id="PTHR33281:SF19">
    <property type="entry name" value="VOLTAGE-DEPENDENT ANION CHANNEL-FORMING PROTEIN YNEE"/>
    <property type="match status" value="1"/>
</dbReference>
<feature type="transmembrane region" description="Helical" evidence="9">
    <location>
        <begin position="228"/>
        <end position="246"/>
    </location>
</feature>
<evidence type="ECO:0000256" key="7">
    <source>
        <dbReference type="ARBA" id="ARBA00023136"/>
    </source>
</evidence>
<reference evidence="10" key="1">
    <citation type="submission" date="2021-01" db="EMBL/GenBank/DDBJ databases">
        <title>Fulvivirga kasyanovii gen. nov., sp nov., a novel member of the phylum Bacteroidetes isolated from seawater in a mussel farm.</title>
        <authorList>
            <person name="Zhao L.-H."/>
            <person name="Wang Z.-J."/>
        </authorList>
    </citation>
    <scope>NUCLEOTIDE SEQUENCE</scope>
    <source>
        <strain evidence="10">2943</strain>
    </source>
</reference>
<feature type="transmembrane region" description="Helical" evidence="9">
    <location>
        <begin position="44"/>
        <end position="62"/>
    </location>
</feature>
<dbReference type="InterPro" id="IPR044669">
    <property type="entry name" value="YneE/VCCN1/2-like"/>
</dbReference>
<dbReference type="GO" id="GO:0005254">
    <property type="term" value="F:chloride channel activity"/>
    <property type="evidence" value="ECO:0007669"/>
    <property type="project" value="InterPro"/>
</dbReference>
<feature type="transmembrane region" description="Helical" evidence="9">
    <location>
        <begin position="252"/>
        <end position="271"/>
    </location>
</feature>
<accession>A0A937K174</accession>
<keyword evidence="7 9" id="KW-0472">Membrane</keyword>
<organism evidence="10 11">
    <name type="scientific">Fulvivirga sediminis</name>
    <dbReference type="NCBI Taxonomy" id="2803949"/>
    <lineage>
        <taxon>Bacteria</taxon>
        <taxon>Pseudomonadati</taxon>
        <taxon>Bacteroidota</taxon>
        <taxon>Cytophagia</taxon>
        <taxon>Cytophagales</taxon>
        <taxon>Fulvivirgaceae</taxon>
        <taxon>Fulvivirga</taxon>
    </lineage>
</organism>
<evidence type="ECO:0000256" key="9">
    <source>
        <dbReference type="SAM" id="Phobius"/>
    </source>
</evidence>
<evidence type="ECO:0000313" key="11">
    <source>
        <dbReference type="Proteomes" id="UP000659388"/>
    </source>
</evidence>
<feature type="transmembrane region" description="Helical" evidence="9">
    <location>
        <begin position="12"/>
        <end position="32"/>
    </location>
</feature>
<protein>
    <submittedName>
        <fullName evidence="10">Uncharacterized protein</fullName>
    </submittedName>
</protein>
<keyword evidence="6" id="KW-0406">Ion transport</keyword>
<dbReference type="Proteomes" id="UP000659388">
    <property type="component" value="Unassembled WGS sequence"/>
</dbReference>
<dbReference type="RefSeq" id="WP_202244151.1">
    <property type="nucleotide sequence ID" value="NZ_JAESIY010000004.1"/>
</dbReference>
<evidence type="ECO:0000256" key="8">
    <source>
        <dbReference type="ARBA" id="ARBA00034708"/>
    </source>
</evidence>
<comment type="caution">
    <text evidence="10">The sequence shown here is derived from an EMBL/GenBank/DDBJ whole genome shotgun (WGS) entry which is preliminary data.</text>
</comment>